<evidence type="ECO:0000313" key="2">
    <source>
        <dbReference type="EMBL" id="VEP16468.1"/>
    </source>
</evidence>
<protein>
    <recommendedName>
        <fullName evidence="1">DUF4168 domain-containing protein</fullName>
    </recommendedName>
</protein>
<proteinExistence type="predicted"/>
<dbReference type="OrthoDB" id="565076at2"/>
<dbReference type="Proteomes" id="UP000320055">
    <property type="component" value="Unassembled WGS sequence"/>
</dbReference>
<organism evidence="2 3">
    <name type="scientific">Hyella patelloides LEGE 07179</name>
    <dbReference type="NCBI Taxonomy" id="945734"/>
    <lineage>
        <taxon>Bacteria</taxon>
        <taxon>Bacillati</taxon>
        <taxon>Cyanobacteriota</taxon>
        <taxon>Cyanophyceae</taxon>
        <taxon>Pleurocapsales</taxon>
        <taxon>Hyellaceae</taxon>
        <taxon>Hyella</taxon>
    </lineage>
</organism>
<dbReference type="InterPro" id="IPR025433">
    <property type="entry name" value="DUF4168"/>
</dbReference>
<feature type="domain" description="DUF4168" evidence="1">
    <location>
        <begin position="56"/>
        <end position="148"/>
    </location>
</feature>
<accession>A0A563VYD2</accession>
<dbReference type="RefSeq" id="WP_144875260.1">
    <property type="nucleotide sequence ID" value="NZ_LR214186.1"/>
</dbReference>
<gene>
    <name evidence="2" type="ORF">H1P_4510002</name>
</gene>
<evidence type="ECO:0000313" key="3">
    <source>
        <dbReference type="Proteomes" id="UP000320055"/>
    </source>
</evidence>
<keyword evidence="3" id="KW-1185">Reference proteome</keyword>
<dbReference type="EMBL" id="CAACVJ010000392">
    <property type="protein sequence ID" value="VEP16468.1"/>
    <property type="molecule type" value="Genomic_DNA"/>
</dbReference>
<sequence length="157" mass="18119">MFIIKSTLYKLNKINRSLAGGILAAMGIISGITPEISVQPHFLNWENAVYAQNFTPEEVYNYARAGFEVEVLRQQVYQEIKSMVNQPPPEITCDRPETMNDIPENVRGIANNYCNRSRQIVQENNLSIQRFNQLKNNYDSEGSFYQQVQQKLLDLQN</sequence>
<name>A0A563VYD2_9CYAN</name>
<evidence type="ECO:0000259" key="1">
    <source>
        <dbReference type="Pfam" id="PF13767"/>
    </source>
</evidence>
<dbReference type="Pfam" id="PF13767">
    <property type="entry name" value="DUF4168"/>
    <property type="match status" value="1"/>
</dbReference>
<dbReference type="AlphaFoldDB" id="A0A563VYD2"/>
<reference evidence="2 3" key="1">
    <citation type="submission" date="2019-01" db="EMBL/GenBank/DDBJ databases">
        <authorList>
            <person name="Brito A."/>
        </authorList>
    </citation>
    <scope>NUCLEOTIDE SEQUENCE [LARGE SCALE GENOMIC DNA]</scope>
    <source>
        <strain evidence="2">1</strain>
    </source>
</reference>